<evidence type="ECO:0000313" key="1">
    <source>
        <dbReference type="EMBL" id="KAH3666890.1"/>
    </source>
</evidence>
<accession>A0A9P8T6A4</accession>
<dbReference type="Proteomes" id="UP000769157">
    <property type="component" value="Unassembled WGS sequence"/>
</dbReference>
<dbReference type="GeneID" id="70235307"/>
<dbReference type="AlphaFoldDB" id="A0A9P8T6A4"/>
<protein>
    <submittedName>
        <fullName evidence="1">Uncharacterized protein</fullName>
    </submittedName>
</protein>
<sequence>MFDLALPISCKVATGTKPVWVSRVYSSGNTGFSTFCGLFTSTADTSLESPLSRRDFAVSVLTILKDSDLESVELSSPEICERASSGSVQVLFATAGHTETNPADRFPSSQQPSKEQSFVWVTVLATNSDEQYLTVGFVQQYIAHSVATCPVPSAIALEFHQENYAEI</sequence>
<name>A0A9P8T6A4_9ASCO</name>
<reference evidence="1" key="1">
    <citation type="journal article" date="2021" name="Open Biol.">
        <title>Shared evolutionary footprints suggest mitochondrial oxidative damage underlies multiple complex I losses in fungi.</title>
        <authorList>
            <person name="Schikora-Tamarit M.A."/>
            <person name="Marcet-Houben M."/>
            <person name="Nosek J."/>
            <person name="Gabaldon T."/>
        </authorList>
    </citation>
    <scope>NUCLEOTIDE SEQUENCE</scope>
    <source>
        <strain evidence="1">CBS6075</strain>
    </source>
</reference>
<dbReference type="EMBL" id="JAEUBE010000199">
    <property type="protein sequence ID" value="KAH3666890.1"/>
    <property type="molecule type" value="Genomic_DNA"/>
</dbReference>
<proteinExistence type="predicted"/>
<dbReference type="RefSeq" id="XP_046061846.1">
    <property type="nucleotide sequence ID" value="XM_046204306.1"/>
</dbReference>
<reference evidence="1" key="2">
    <citation type="submission" date="2021-01" db="EMBL/GenBank/DDBJ databases">
        <authorList>
            <person name="Schikora-Tamarit M.A."/>
        </authorList>
    </citation>
    <scope>NUCLEOTIDE SEQUENCE</scope>
    <source>
        <strain evidence="1">CBS6075</strain>
    </source>
</reference>
<gene>
    <name evidence="1" type="ORF">OGAPHI_003340</name>
</gene>
<organism evidence="1 2">
    <name type="scientific">Ogataea philodendri</name>
    <dbReference type="NCBI Taxonomy" id="1378263"/>
    <lineage>
        <taxon>Eukaryota</taxon>
        <taxon>Fungi</taxon>
        <taxon>Dikarya</taxon>
        <taxon>Ascomycota</taxon>
        <taxon>Saccharomycotina</taxon>
        <taxon>Pichiomycetes</taxon>
        <taxon>Pichiales</taxon>
        <taxon>Pichiaceae</taxon>
        <taxon>Ogataea</taxon>
    </lineage>
</organism>
<evidence type="ECO:0000313" key="2">
    <source>
        <dbReference type="Proteomes" id="UP000769157"/>
    </source>
</evidence>
<keyword evidence="2" id="KW-1185">Reference proteome</keyword>
<comment type="caution">
    <text evidence="1">The sequence shown here is derived from an EMBL/GenBank/DDBJ whole genome shotgun (WGS) entry which is preliminary data.</text>
</comment>